<dbReference type="Gene3D" id="3.50.50.100">
    <property type="match status" value="1"/>
</dbReference>
<dbReference type="PANTHER" id="PTHR43735">
    <property type="entry name" value="APOPTOSIS-INDUCING FACTOR 1"/>
    <property type="match status" value="1"/>
</dbReference>
<evidence type="ECO:0000256" key="2">
    <source>
        <dbReference type="ARBA" id="ARBA00022630"/>
    </source>
</evidence>
<dbReference type="OrthoDB" id="202203at2759"/>
<dbReference type="eggNOG" id="KOG2495">
    <property type="taxonomic scope" value="Eukaryota"/>
</dbReference>
<dbReference type="PANTHER" id="PTHR43735:SF3">
    <property type="entry name" value="FERROPTOSIS SUPPRESSOR PROTEIN 1"/>
    <property type="match status" value="1"/>
</dbReference>
<dbReference type="SUPFAM" id="SSF51905">
    <property type="entry name" value="FAD/NAD(P)-binding domain"/>
    <property type="match status" value="1"/>
</dbReference>
<dbReference type="EMBL" id="FO082057">
    <property type="protein sequence ID" value="CCE78108.1"/>
    <property type="molecule type" value="Genomic_DNA"/>
</dbReference>
<dbReference type="Proteomes" id="UP000005222">
    <property type="component" value="Chromosome C"/>
</dbReference>
<keyword evidence="4" id="KW-0560">Oxidoreductase</keyword>
<proteinExistence type="inferred from homology"/>
<dbReference type="GO" id="GO:0050660">
    <property type="term" value="F:flavin adenine dinucleotide binding"/>
    <property type="evidence" value="ECO:0007669"/>
    <property type="project" value="TreeGrafter"/>
</dbReference>
<dbReference type="HOGENOM" id="CLU_019845_6_2_1"/>
<dbReference type="PRINTS" id="PR00368">
    <property type="entry name" value="FADPNR"/>
</dbReference>
<evidence type="ECO:0000256" key="3">
    <source>
        <dbReference type="ARBA" id="ARBA00022827"/>
    </source>
</evidence>
<dbReference type="PRINTS" id="PR00469">
    <property type="entry name" value="PNDRDTASEII"/>
</dbReference>
<feature type="domain" description="FAD/NAD(P)-binding" evidence="5">
    <location>
        <begin position="5"/>
        <end position="285"/>
    </location>
</feature>
<keyword evidence="7" id="KW-1185">Reference proteome</keyword>
<evidence type="ECO:0000256" key="4">
    <source>
        <dbReference type="ARBA" id="ARBA00023002"/>
    </source>
</evidence>
<evidence type="ECO:0000256" key="1">
    <source>
        <dbReference type="ARBA" id="ARBA00006442"/>
    </source>
</evidence>
<dbReference type="AlphaFoldDB" id="G8YRC1"/>
<keyword evidence="3" id="KW-0274">FAD</keyword>
<reference evidence="6 7" key="1">
    <citation type="journal article" date="2012" name="G3 (Bethesda)">
        <title>Pichia sorbitophila, an interspecies yeast hybrid reveals early steps of genome resolution following polyploidization.</title>
        <authorList>
            <person name="Leh Louis V."/>
            <person name="Despons L."/>
            <person name="Friedrich A."/>
            <person name="Martin T."/>
            <person name="Durrens P."/>
            <person name="Casaregola S."/>
            <person name="Neuveglise C."/>
            <person name="Fairhead C."/>
            <person name="Marck C."/>
            <person name="Cruz J.A."/>
            <person name="Straub M.L."/>
            <person name="Kugler V."/>
            <person name="Sacerdot C."/>
            <person name="Uzunov Z."/>
            <person name="Thierry A."/>
            <person name="Weiss S."/>
            <person name="Bleykasten C."/>
            <person name="De Montigny J."/>
            <person name="Jacques N."/>
            <person name="Jung P."/>
            <person name="Lemaire M."/>
            <person name="Mallet S."/>
            <person name="Morel G."/>
            <person name="Richard G.F."/>
            <person name="Sarkar A."/>
            <person name="Savel G."/>
            <person name="Schacherer J."/>
            <person name="Seret M.L."/>
            <person name="Talla E."/>
            <person name="Samson G."/>
            <person name="Jubin C."/>
            <person name="Poulain J."/>
            <person name="Vacherie B."/>
            <person name="Barbe V."/>
            <person name="Pelletier E."/>
            <person name="Sherman D.J."/>
            <person name="Westhof E."/>
            <person name="Weissenbach J."/>
            <person name="Baret P.V."/>
            <person name="Wincker P."/>
            <person name="Gaillardin C."/>
            <person name="Dujon B."/>
            <person name="Souciet J.L."/>
        </authorList>
    </citation>
    <scope>NUCLEOTIDE SEQUENCE [LARGE SCALE GENOMIC DNA]</scope>
    <source>
        <strain evidence="7">ATCC MYA-4447 / BCRC 22081 / CBS 7064 / NBRC 10061 / NRRL Y-12695</strain>
    </source>
</reference>
<dbReference type="FunCoup" id="G8YRC1">
    <property type="interactions" value="700"/>
</dbReference>
<sequence>MTDSKQVVILGSSYAGIAAAKTILKKQDARIRLILVSPDDRNYFNVAAPRLIAEPEKLSDVFFSVTDFLSKNSKLVSYKFIKGKAVKSNFNERNVIITTTNGDTLSLIYDNLIIATGSRCKEGIFKAGLSKEAICSKIKDVNSSIAKSKKIVIFGGGVTGVEVAGEIGSNFGKSKEVVLYTGMKSACFNLGESISHKVETRLKEHNVIVENNIRVERIDHIERRYRACLSNSDFVEADLILETIGEIPNSEFIDKIYLDDSGYLKTDEYFRVEGHHEIIGLGDILSIGERSLTNLKFCQLSVFSNTANHEIFDYNNTLAPYKKGSQTIIIPLSKNGGVGLLFGWPIPNILVWLVKSRDYMISSASKDLS</sequence>
<dbReference type="InParanoid" id="G8YRC1"/>
<comment type="similarity">
    <text evidence="1">Belongs to the FAD-dependent oxidoreductase family.</text>
</comment>
<dbReference type="Pfam" id="PF07992">
    <property type="entry name" value="Pyr_redox_2"/>
    <property type="match status" value="1"/>
</dbReference>
<evidence type="ECO:0000313" key="7">
    <source>
        <dbReference type="Proteomes" id="UP000005222"/>
    </source>
</evidence>
<evidence type="ECO:0000313" key="6">
    <source>
        <dbReference type="EMBL" id="CCE78108.1"/>
    </source>
</evidence>
<dbReference type="STRING" id="559304.G8YRC1"/>
<dbReference type="OMA" id="MAVTHQL"/>
<accession>G8YRC1</accession>
<protein>
    <submittedName>
        <fullName evidence="6">Piso0_000721 protein</fullName>
    </submittedName>
</protein>
<dbReference type="InterPro" id="IPR023753">
    <property type="entry name" value="FAD/NAD-binding_dom"/>
</dbReference>
<organism evidence="6 7">
    <name type="scientific">Pichia sorbitophila (strain ATCC MYA-4447 / BCRC 22081 / CBS 7064 / NBRC 10061 / NRRL Y-12695)</name>
    <name type="common">Hybrid yeast</name>
    <dbReference type="NCBI Taxonomy" id="559304"/>
    <lineage>
        <taxon>Eukaryota</taxon>
        <taxon>Fungi</taxon>
        <taxon>Dikarya</taxon>
        <taxon>Ascomycota</taxon>
        <taxon>Saccharomycotina</taxon>
        <taxon>Pichiomycetes</taxon>
        <taxon>Debaryomycetaceae</taxon>
        <taxon>Millerozyma</taxon>
    </lineage>
</organism>
<evidence type="ECO:0000259" key="5">
    <source>
        <dbReference type="Pfam" id="PF07992"/>
    </source>
</evidence>
<name>G8YRC1_PICSO</name>
<dbReference type="GO" id="GO:0005737">
    <property type="term" value="C:cytoplasm"/>
    <property type="evidence" value="ECO:0007669"/>
    <property type="project" value="TreeGrafter"/>
</dbReference>
<dbReference type="InterPro" id="IPR036188">
    <property type="entry name" value="FAD/NAD-bd_sf"/>
</dbReference>
<keyword evidence="2" id="KW-0285">Flavoprotein</keyword>
<dbReference type="GO" id="GO:0004174">
    <property type="term" value="F:electron-transferring-flavoprotein dehydrogenase activity"/>
    <property type="evidence" value="ECO:0007669"/>
    <property type="project" value="TreeGrafter"/>
</dbReference>
<gene>
    <name evidence="6" type="primary">Piso0_000721</name>
    <name evidence="6" type="ORF">GNLVRS01_PISO0C02598g</name>
</gene>